<comment type="caution">
    <text evidence="2">The sequence shown here is derived from an EMBL/GenBank/DDBJ whole genome shotgun (WGS) entry which is preliminary data.</text>
</comment>
<keyword evidence="3" id="KW-1185">Reference proteome</keyword>
<name>A0ABW5NYX6_9DEIO</name>
<gene>
    <name evidence="2" type="ORF">ACFSR9_02030</name>
</gene>
<protein>
    <submittedName>
        <fullName evidence="2">DUF305 domain-containing protein</fullName>
    </submittedName>
</protein>
<sequence>MRRGLLALAALSGGGMVTAQHSHAGHGSMPMSMQTMTAADLKALRPLKGQAFDVAFAQRMILHHSMAVDMAQYALKNARDARVRKNAQEVIEVQTREIGQMAAWLRKWKASVPKAAPATFTNIQGSPDRWFLTEMIPHHQGAIDMAKLAQTHSTNKSVLNLAATILKTQQAEINQYRAWLRGLK</sequence>
<dbReference type="Gene3D" id="1.20.1260.10">
    <property type="match status" value="2"/>
</dbReference>
<feature type="domain" description="DUF305" evidence="1">
    <location>
        <begin position="128"/>
        <end position="181"/>
    </location>
</feature>
<dbReference type="PANTHER" id="PTHR36933:SF1">
    <property type="entry name" value="SLL0788 PROTEIN"/>
    <property type="match status" value="1"/>
</dbReference>
<proteinExistence type="predicted"/>
<dbReference type="RefSeq" id="WP_386842556.1">
    <property type="nucleotide sequence ID" value="NZ_JBHUMK010000010.1"/>
</dbReference>
<dbReference type="InterPro" id="IPR012347">
    <property type="entry name" value="Ferritin-like"/>
</dbReference>
<accession>A0ABW5NYX6</accession>
<dbReference type="Proteomes" id="UP001597475">
    <property type="component" value="Unassembled WGS sequence"/>
</dbReference>
<dbReference type="PANTHER" id="PTHR36933">
    <property type="entry name" value="SLL0788 PROTEIN"/>
    <property type="match status" value="1"/>
</dbReference>
<dbReference type="InterPro" id="IPR005183">
    <property type="entry name" value="DUF305_CopM-like"/>
</dbReference>
<evidence type="ECO:0000313" key="2">
    <source>
        <dbReference type="EMBL" id="MFD2608219.1"/>
    </source>
</evidence>
<dbReference type="EMBL" id="JBHUMK010000010">
    <property type="protein sequence ID" value="MFD2608219.1"/>
    <property type="molecule type" value="Genomic_DNA"/>
</dbReference>
<feature type="domain" description="DUF305" evidence="1">
    <location>
        <begin position="19"/>
        <end position="105"/>
    </location>
</feature>
<dbReference type="Pfam" id="PF03713">
    <property type="entry name" value="DUF305"/>
    <property type="match status" value="2"/>
</dbReference>
<reference evidence="3" key="1">
    <citation type="journal article" date="2019" name="Int. J. Syst. Evol. Microbiol.">
        <title>The Global Catalogue of Microorganisms (GCM) 10K type strain sequencing project: providing services to taxonomists for standard genome sequencing and annotation.</title>
        <authorList>
            <consortium name="The Broad Institute Genomics Platform"/>
            <consortium name="The Broad Institute Genome Sequencing Center for Infectious Disease"/>
            <person name="Wu L."/>
            <person name="Ma J."/>
        </authorList>
    </citation>
    <scope>NUCLEOTIDE SEQUENCE [LARGE SCALE GENOMIC DNA]</scope>
    <source>
        <strain evidence="3">KCTC 33842</strain>
    </source>
</reference>
<organism evidence="2 3">
    <name type="scientific">Deinococcus taklimakanensis</name>
    <dbReference type="NCBI Taxonomy" id="536443"/>
    <lineage>
        <taxon>Bacteria</taxon>
        <taxon>Thermotogati</taxon>
        <taxon>Deinococcota</taxon>
        <taxon>Deinococci</taxon>
        <taxon>Deinococcales</taxon>
        <taxon>Deinococcaceae</taxon>
        <taxon>Deinococcus</taxon>
    </lineage>
</organism>
<evidence type="ECO:0000313" key="3">
    <source>
        <dbReference type="Proteomes" id="UP001597475"/>
    </source>
</evidence>
<evidence type="ECO:0000259" key="1">
    <source>
        <dbReference type="Pfam" id="PF03713"/>
    </source>
</evidence>